<accession>A0A0C9ZF44</accession>
<reference evidence="2" key="2">
    <citation type="submission" date="2015-01" db="EMBL/GenBank/DDBJ databases">
        <title>Evolutionary Origins and Diversification of the Mycorrhizal Mutualists.</title>
        <authorList>
            <consortium name="DOE Joint Genome Institute"/>
            <consortium name="Mycorrhizal Genomics Consortium"/>
            <person name="Kohler A."/>
            <person name="Kuo A."/>
            <person name="Nagy L.G."/>
            <person name="Floudas D."/>
            <person name="Copeland A."/>
            <person name="Barry K.W."/>
            <person name="Cichocki N."/>
            <person name="Veneault-Fourrey C."/>
            <person name="LaButti K."/>
            <person name="Lindquist E.A."/>
            <person name="Lipzen A."/>
            <person name="Lundell T."/>
            <person name="Morin E."/>
            <person name="Murat C."/>
            <person name="Riley R."/>
            <person name="Ohm R."/>
            <person name="Sun H."/>
            <person name="Tunlid A."/>
            <person name="Henrissat B."/>
            <person name="Grigoriev I.V."/>
            <person name="Hibbett D.S."/>
            <person name="Martin F."/>
        </authorList>
    </citation>
    <scope>NUCLEOTIDE SEQUENCE [LARGE SCALE GENOMIC DNA]</scope>
    <source>
        <strain evidence="2">441</strain>
    </source>
</reference>
<dbReference type="PANTHER" id="PTHR32428">
    <property type="entry name" value="TARGET OF RAPAMYCIN COMPLEX 2 SUBUNIT BIT61-RELATED"/>
    <property type="match status" value="1"/>
</dbReference>
<name>A0A0C9ZF44_9AGAM</name>
<evidence type="ECO:0000313" key="2">
    <source>
        <dbReference type="Proteomes" id="UP000054018"/>
    </source>
</evidence>
<dbReference type="GO" id="GO:0038203">
    <property type="term" value="P:TORC2 signaling"/>
    <property type="evidence" value="ECO:0007669"/>
    <property type="project" value="TreeGrafter"/>
</dbReference>
<keyword evidence="2" id="KW-1185">Reference proteome</keyword>
<feature type="non-terminal residue" evidence="1">
    <location>
        <position position="102"/>
    </location>
</feature>
<reference evidence="1 2" key="1">
    <citation type="submission" date="2014-04" db="EMBL/GenBank/DDBJ databases">
        <authorList>
            <consortium name="DOE Joint Genome Institute"/>
            <person name="Kuo A."/>
            <person name="Kohler A."/>
            <person name="Costa M.D."/>
            <person name="Nagy L.G."/>
            <person name="Floudas D."/>
            <person name="Copeland A."/>
            <person name="Barry K.W."/>
            <person name="Cichocki N."/>
            <person name="Veneault-Fourrey C."/>
            <person name="LaButti K."/>
            <person name="Lindquist E.A."/>
            <person name="Lipzen A."/>
            <person name="Lundell T."/>
            <person name="Morin E."/>
            <person name="Murat C."/>
            <person name="Sun H."/>
            <person name="Tunlid A."/>
            <person name="Henrissat B."/>
            <person name="Grigoriev I.V."/>
            <person name="Hibbett D.S."/>
            <person name="Martin F."/>
            <person name="Nordberg H.P."/>
            <person name="Cantor M.N."/>
            <person name="Hua S.X."/>
        </authorList>
    </citation>
    <scope>NUCLEOTIDE SEQUENCE [LARGE SCALE GENOMIC DNA]</scope>
    <source>
        <strain evidence="1 2">441</strain>
    </source>
</reference>
<evidence type="ECO:0008006" key="3">
    <source>
        <dbReference type="Google" id="ProtNLM"/>
    </source>
</evidence>
<dbReference type="STRING" id="765257.A0A0C9ZF44"/>
<proteinExistence type="predicted"/>
<dbReference type="AlphaFoldDB" id="A0A0C9ZF44"/>
<protein>
    <recommendedName>
        <fullName evidence="3">HbrB-like protein</fullName>
    </recommendedName>
</protein>
<dbReference type="HOGENOM" id="CLU_147553_0_0_1"/>
<organism evidence="1 2">
    <name type="scientific">Pisolithus microcarpus 441</name>
    <dbReference type="NCBI Taxonomy" id="765257"/>
    <lineage>
        <taxon>Eukaryota</taxon>
        <taxon>Fungi</taxon>
        <taxon>Dikarya</taxon>
        <taxon>Basidiomycota</taxon>
        <taxon>Agaricomycotina</taxon>
        <taxon>Agaricomycetes</taxon>
        <taxon>Agaricomycetidae</taxon>
        <taxon>Boletales</taxon>
        <taxon>Sclerodermatineae</taxon>
        <taxon>Pisolithaceae</taxon>
        <taxon>Pisolithus</taxon>
    </lineage>
</organism>
<sequence length="102" mass="11471">TDKDNPWGLLHVHVLPLFNEEPLRVPIEDLNALVKRHIQTVLAASPSKALTTLSADARELIEAGMVTLNVKLLLGSDEFLMGRLVEVWSFFWDHVLPYIEGV</sequence>
<dbReference type="OrthoDB" id="2290221at2759"/>
<dbReference type="GO" id="GO:0031932">
    <property type="term" value="C:TORC2 complex"/>
    <property type="evidence" value="ECO:0007669"/>
    <property type="project" value="TreeGrafter"/>
</dbReference>
<dbReference type="EMBL" id="KN833694">
    <property type="protein sequence ID" value="KIK27936.1"/>
    <property type="molecule type" value="Genomic_DNA"/>
</dbReference>
<dbReference type="PANTHER" id="PTHR32428:SF2">
    <property type="entry name" value="TARGET OF RAPAMYCIN COMPLEX 2 SUBUNIT BIT61-RELATED"/>
    <property type="match status" value="1"/>
</dbReference>
<feature type="non-terminal residue" evidence="1">
    <location>
        <position position="1"/>
    </location>
</feature>
<evidence type="ECO:0000313" key="1">
    <source>
        <dbReference type="EMBL" id="KIK27936.1"/>
    </source>
</evidence>
<dbReference type="Pfam" id="PF08539">
    <property type="entry name" value="HbrB"/>
    <property type="match status" value="1"/>
</dbReference>
<dbReference type="Proteomes" id="UP000054018">
    <property type="component" value="Unassembled WGS sequence"/>
</dbReference>
<dbReference type="InterPro" id="IPR013745">
    <property type="entry name" value="Bit61/PRR5"/>
</dbReference>
<gene>
    <name evidence="1" type="ORF">PISMIDRAFT_65499</name>
</gene>